<organism evidence="2 3">
    <name type="scientific">Haloquadratum walsbyi J07HQW2</name>
    <dbReference type="NCBI Taxonomy" id="1238425"/>
    <lineage>
        <taxon>Archaea</taxon>
        <taxon>Methanobacteriati</taxon>
        <taxon>Methanobacteriota</taxon>
        <taxon>Stenosarchaea group</taxon>
        <taxon>Halobacteria</taxon>
        <taxon>Halobacteriales</taxon>
        <taxon>Haloferacaceae</taxon>
        <taxon>Haloquadratum</taxon>
    </lineage>
</organism>
<evidence type="ECO:0000313" key="2">
    <source>
        <dbReference type="EMBL" id="ERG93774.1"/>
    </source>
</evidence>
<evidence type="ECO:0000256" key="1">
    <source>
        <dbReference type="SAM" id="Phobius"/>
    </source>
</evidence>
<feature type="transmembrane region" description="Helical" evidence="1">
    <location>
        <begin position="31"/>
        <end position="55"/>
    </location>
</feature>
<keyword evidence="1" id="KW-1133">Transmembrane helix</keyword>
<evidence type="ECO:0000313" key="3">
    <source>
        <dbReference type="Proteomes" id="UP000030710"/>
    </source>
</evidence>
<dbReference type="STRING" id="1238425.J07HQW2_00208"/>
<protein>
    <submittedName>
        <fullName evidence="2">Uncharacterized protein</fullName>
    </submittedName>
</protein>
<keyword evidence="1" id="KW-0472">Membrane</keyword>
<sequence>MSVAADVFEDFATIFEYRLRLSGVDMDRQSWGSLLAIVGVVGLILITFGIILYILSHLGRWSVGVGVDVGSYTRESRICVSLNFGHYRLNPKFVLTV</sequence>
<dbReference type="HOGENOM" id="CLU_2340101_0_0_2"/>
<dbReference type="EMBL" id="KE356561">
    <property type="protein sequence ID" value="ERG93774.1"/>
    <property type="molecule type" value="Genomic_DNA"/>
</dbReference>
<accession>U1MTZ9</accession>
<name>U1MTZ9_9EURY</name>
<reference evidence="2 3" key="1">
    <citation type="journal article" date="2013" name="PLoS ONE">
        <title>Assembly-driven community genomics of a hypersaline microbial ecosystem.</title>
        <authorList>
            <person name="Podell S."/>
            <person name="Ugalde J.A."/>
            <person name="Narasingarao P."/>
            <person name="Banfield J.F."/>
            <person name="Heidelberg K.B."/>
            <person name="Allen E.E."/>
        </authorList>
    </citation>
    <scope>NUCLEOTIDE SEQUENCE [LARGE SCALE GENOMIC DNA]</scope>
    <source>
        <strain evidence="3">J07HQW2</strain>
    </source>
</reference>
<keyword evidence="1" id="KW-0812">Transmembrane</keyword>
<dbReference type="AlphaFoldDB" id="U1MTZ9"/>
<gene>
    <name evidence="2" type="ORF">J07HQW2_00208</name>
</gene>
<dbReference type="Proteomes" id="UP000030710">
    <property type="component" value="Unassembled WGS sequence"/>
</dbReference>
<proteinExistence type="predicted"/>